<reference evidence="12 13" key="1">
    <citation type="journal article" date="2021" name="Genome Biol.">
        <title>AFLAP: assembly-free linkage analysis pipeline using k-mers from genome sequencing data.</title>
        <authorList>
            <person name="Fletcher K."/>
            <person name="Zhang L."/>
            <person name="Gil J."/>
            <person name="Han R."/>
            <person name="Cavanaugh K."/>
            <person name="Michelmore R."/>
        </authorList>
    </citation>
    <scope>NUCLEOTIDE SEQUENCE [LARGE SCALE GENOMIC DNA]</scope>
    <source>
        <strain evidence="12 13">SF5</strain>
    </source>
</reference>
<evidence type="ECO:0000259" key="11">
    <source>
        <dbReference type="Pfam" id="PF17652"/>
    </source>
</evidence>
<keyword evidence="9" id="KW-0732">Signal</keyword>
<dbReference type="OrthoDB" id="4473401at2759"/>
<accession>A0A976FE32</accession>
<evidence type="ECO:0000256" key="3">
    <source>
        <dbReference type="ARBA" id="ARBA00012780"/>
    </source>
</evidence>
<feature type="chain" id="PRO_5036710319" description="glucan endo-1,3-beta-D-glucosidase" evidence="9">
    <location>
        <begin position="24"/>
        <end position="766"/>
    </location>
</feature>
<comment type="similarity">
    <text evidence="2">Belongs to the glycosyl hydrolase 81 family.</text>
</comment>
<dbReference type="Pfam" id="PF17652">
    <property type="entry name" value="Glyco_hydro81C"/>
    <property type="match status" value="1"/>
</dbReference>
<feature type="signal peptide" evidence="9">
    <location>
        <begin position="1"/>
        <end position="23"/>
    </location>
</feature>
<dbReference type="InterPro" id="IPR040720">
    <property type="entry name" value="GH81_C"/>
</dbReference>
<feature type="domain" description="Glycosyl hydrolase family 81 N-terminal" evidence="10">
    <location>
        <begin position="79"/>
        <end position="382"/>
    </location>
</feature>
<dbReference type="PANTHER" id="PTHR31983:SF0">
    <property type="entry name" value="GLUCAN ENDO-1,3-BETA-D-GLUCOSIDASE 2"/>
    <property type="match status" value="1"/>
</dbReference>
<dbReference type="EC" id="3.2.1.39" evidence="3"/>
<dbReference type="GeneID" id="94344423"/>
<dbReference type="InterPro" id="IPR040451">
    <property type="entry name" value="GH81_N"/>
</dbReference>
<keyword evidence="13" id="KW-1185">Reference proteome</keyword>
<keyword evidence="8" id="KW-0624">Polysaccharide degradation</keyword>
<organism evidence="12 13">
    <name type="scientific">Bremia lactucae</name>
    <name type="common">Lettuce downy mildew</name>
    <dbReference type="NCBI Taxonomy" id="4779"/>
    <lineage>
        <taxon>Eukaryota</taxon>
        <taxon>Sar</taxon>
        <taxon>Stramenopiles</taxon>
        <taxon>Oomycota</taxon>
        <taxon>Peronosporomycetes</taxon>
        <taxon>Peronosporales</taxon>
        <taxon>Peronosporaceae</taxon>
        <taxon>Bremia</taxon>
    </lineage>
</organism>
<dbReference type="RefSeq" id="XP_067814572.1">
    <property type="nucleotide sequence ID" value="XM_067958752.1"/>
</dbReference>
<dbReference type="GO" id="GO:0052861">
    <property type="term" value="F:endo-1,3(4)-beta-glucanase activity"/>
    <property type="evidence" value="ECO:0007669"/>
    <property type="project" value="InterPro"/>
</dbReference>
<evidence type="ECO:0000256" key="8">
    <source>
        <dbReference type="ARBA" id="ARBA00023326"/>
    </source>
</evidence>
<dbReference type="GO" id="GO:0042973">
    <property type="term" value="F:glucan endo-1,3-beta-D-glucosidase activity"/>
    <property type="evidence" value="ECO:0007669"/>
    <property type="project" value="UniProtKB-EC"/>
</dbReference>
<dbReference type="GO" id="GO:0000272">
    <property type="term" value="P:polysaccharide catabolic process"/>
    <property type="evidence" value="ECO:0007669"/>
    <property type="project" value="UniProtKB-KW"/>
</dbReference>
<evidence type="ECO:0000256" key="2">
    <source>
        <dbReference type="ARBA" id="ARBA00010730"/>
    </source>
</evidence>
<evidence type="ECO:0000313" key="12">
    <source>
        <dbReference type="EMBL" id="TDH65073.1"/>
    </source>
</evidence>
<dbReference type="Gene3D" id="1.20.5.420">
    <property type="entry name" value="Immunoglobulin FC, subunit C"/>
    <property type="match status" value="1"/>
</dbReference>
<keyword evidence="6" id="KW-0326">Glycosidase</keyword>
<evidence type="ECO:0000256" key="6">
    <source>
        <dbReference type="ARBA" id="ARBA00023295"/>
    </source>
</evidence>
<evidence type="ECO:0000259" key="10">
    <source>
        <dbReference type="Pfam" id="PF03639"/>
    </source>
</evidence>
<dbReference type="EMBL" id="SHOA02000220">
    <property type="protein sequence ID" value="TDH65073.1"/>
    <property type="molecule type" value="Genomic_DNA"/>
</dbReference>
<keyword evidence="4" id="KW-0378">Hydrolase</keyword>
<dbReference type="Proteomes" id="UP000294530">
    <property type="component" value="Unassembled WGS sequence"/>
</dbReference>
<dbReference type="KEGG" id="blac:94344423"/>
<evidence type="ECO:0000256" key="1">
    <source>
        <dbReference type="ARBA" id="ARBA00000382"/>
    </source>
</evidence>
<dbReference type="Gene3D" id="2.70.98.30">
    <property type="entry name" value="Golgi alpha-mannosidase II, domain 4"/>
    <property type="match status" value="1"/>
</dbReference>
<name>A0A976FE32_BRELC</name>
<proteinExistence type="inferred from homology"/>
<evidence type="ECO:0000256" key="9">
    <source>
        <dbReference type="SAM" id="SignalP"/>
    </source>
</evidence>
<protein>
    <recommendedName>
        <fullName evidence="3">glucan endo-1,3-beta-D-glucosidase</fullName>
        <ecNumber evidence="3">3.2.1.39</ecNumber>
    </recommendedName>
</protein>
<keyword evidence="7" id="KW-0961">Cell wall biogenesis/degradation</keyword>
<dbReference type="PROSITE" id="PS52008">
    <property type="entry name" value="GH81"/>
    <property type="match status" value="1"/>
</dbReference>
<evidence type="ECO:0000313" key="13">
    <source>
        <dbReference type="Proteomes" id="UP000294530"/>
    </source>
</evidence>
<dbReference type="AlphaFoldDB" id="A0A976FE32"/>
<dbReference type="PANTHER" id="PTHR31983">
    <property type="entry name" value="ENDO-1,3(4)-BETA-GLUCANASE 1"/>
    <property type="match status" value="1"/>
</dbReference>
<evidence type="ECO:0000256" key="5">
    <source>
        <dbReference type="ARBA" id="ARBA00023277"/>
    </source>
</evidence>
<dbReference type="GO" id="GO:0071555">
    <property type="term" value="P:cell wall organization"/>
    <property type="evidence" value="ECO:0007669"/>
    <property type="project" value="UniProtKB-KW"/>
</dbReference>
<evidence type="ECO:0000256" key="7">
    <source>
        <dbReference type="ARBA" id="ARBA00023316"/>
    </source>
</evidence>
<dbReference type="Pfam" id="PF03639">
    <property type="entry name" value="Glyco_hydro_81"/>
    <property type="match status" value="1"/>
</dbReference>
<dbReference type="InterPro" id="IPR005200">
    <property type="entry name" value="Endo-beta-glucanase"/>
</dbReference>
<comment type="catalytic activity">
    <reaction evidence="1">
        <text>Hydrolysis of (1-&gt;3)-beta-D-glucosidic linkages in (1-&gt;3)-beta-D-glucans.</text>
        <dbReference type="EC" id="3.2.1.39"/>
    </reaction>
</comment>
<evidence type="ECO:0000256" key="4">
    <source>
        <dbReference type="ARBA" id="ARBA00022801"/>
    </source>
</evidence>
<comment type="caution">
    <text evidence="12">The sequence shown here is derived from an EMBL/GenBank/DDBJ whole genome shotgun (WGS) entry which is preliminary data.</text>
</comment>
<sequence length="766" mass="85950">MASVLQLLILLRVFILLISIVHAKRLEVHDAGDLIKAESVYSNYLAPFDTKAPSEALFQSKDQLAELAPIINVDAELLTKPIPTNEWWGNLIHTTTIDAGAVAFPVWANPYAIKLPVKAPFGVQACYSYSYRQMADEVNGVVKYYWHEFQNDLTLSATEFKSRKPEYEVYSFSDTSVTVRMCVGGSISCMNSALVQGMAFVSATYKELTPRIVSKYTMTLLDSSTPGKYVVHLSNKQTWVIYIIDSSVSFSIDKTRHALISKAVYTGTIRMAILPENADNFDLYDDYASCVVQSGDLSVHSRTSYSLNWNTEGATCDKKGLLHFALPHQLEVLSQATTIDSPDAIVLHSSTRGDMVAQVTTSGRWTMTEKEADEEVDFYPAKKLSAKALSKIQLLPILAHDIYSEWILDGASWYFSGKLFQKYASLCLMAADNAVVNGDKRLLQYCLDKLEELISPFIFNSFSEPLVYETTYKGIVTNLVFSSKNIQVDFGNGVYNDHHYHYGYWVTASAILKKLDPLWSGMAQLDTMVWTMLRDVANPSAEDTYFPKFRYFSWFLGHSYSHGVTAMADGKDQESTSEDVNFYYGMKLWGQVSGNKAVEDLGSLMLRLNARAVRTYFLMTSGNTIHPRQFVPNHVTGIFFDNKADYATWFSAEKYCIHGIQMIPVSPINGLVRSTAFIKEEWDDILSKETIVTTGDISNPWLSLLLVNQAVIDKNDALKKLVVTKMDDGLSRSWALYNAASYLPHTTTSYIEAEIDATGDTQLIDF</sequence>
<gene>
    <name evidence="12" type="ORF">CCR75_000646</name>
</gene>
<keyword evidence="5" id="KW-0119">Carbohydrate metabolism</keyword>
<feature type="domain" description="Glycosyl hydrolase family 81 C-terminal" evidence="11">
    <location>
        <begin position="409"/>
        <end position="736"/>
    </location>
</feature>
<dbReference type="Gene3D" id="1.10.287.1170">
    <property type="entry name" value="glycoside hydrolase family 81 endo-[beta] glucanase"/>
    <property type="match status" value="1"/>
</dbReference>